<dbReference type="AlphaFoldDB" id="A0A363UPX8"/>
<keyword evidence="3 12" id="KW-0808">Transferase</keyword>
<keyword evidence="4" id="KW-0479">Metal-binding</keyword>
<protein>
    <recommendedName>
        <fullName evidence="9">Octaprenyl diphosphate synthase</fullName>
        <ecNumber evidence="8">2.5.1.90</ecNumber>
    </recommendedName>
    <alternativeName>
        <fullName evidence="11">All-trans-octaprenyl-diphosphate synthase</fullName>
    </alternativeName>
    <alternativeName>
        <fullName evidence="10">Octaprenyl pyrophosphate synthase</fullName>
    </alternativeName>
</protein>
<evidence type="ECO:0000313" key="13">
    <source>
        <dbReference type="EMBL" id="PWN57513.1"/>
    </source>
</evidence>
<dbReference type="GO" id="GO:0106350">
    <property type="term" value="F:all-trans-octaprenyl-diphosphate synthase activity"/>
    <property type="evidence" value="ECO:0007669"/>
    <property type="project" value="UniProtKB-EC"/>
</dbReference>
<evidence type="ECO:0000256" key="9">
    <source>
        <dbReference type="ARBA" id="ARBA00072473"/>
    </source>
</evidence>
<dbReference type="SUPFAM" id="SSF48576">
    <property type="entry name" value="Terpenoid synthases"/>
    <property type="match status" value="1"/>
</dbReference>
<gene>
    <name evidence="13" type="ORF">DEH80_02295</name>
</gene>
<name>A0A363UPX8_9GAMM</name>
<evidence type="ECO:0000256" key="10">
    <source>
        <dbReference type="ARBA" id="ARBA00079637"/>
    </source>
</evidence>
<dbReference type="Proteomes" id="UP000251800">
    <property type="component" value="Unassembled WGS sequence"/>
</dbReference>
<keyword evidence="5" id="KW-0460">Magnesium</keyword>
<dbReference type="PANTHER" id="PTHR12001">
    <property type="entry name" value="GERANYLGERANYL PYROPHOSPHATE SYNTHASE"/>
    <property type="match status" value="1"/>
</dbReference>
<reference evidence="13 14" key="1">
    <citation type="submission" date="2018-05" db="EMBL/GenBank/DDBJ databases">
        <title>Abyssibacter profundi OUC007T gen. nov., sp. nov, a marine bacterium isolated from seawater of the Mariana Trench.</title>
        <authorList>
            <person name="Zhou S."/>
        </authorList>
    </citation>
    <scope>NUCLEOTIDE SEQUENCE [LARGE SCALE GENOMIC DNA]</scope>
    <source>
        <strain evidence="13 14">OUC007</strain>
    </source>
</reference>
<dbReference type="Gene3D" id="1.10.600.10">
    <property type="entry name" value="Farnesyl Diphosphate Synthase"/>
    <property type="match status" value="1"/>
</dbReference>
<evidence type="ECO:0000256" key="11">
    <source>
        <dbReference type="ARBA" id="ARBA00083124"/>
    </source>
</evidence>
<evidence type="ECO:0000256" key="5">
    <source>
        <dbReference type="ARBA" id="ARBA00022842"/>
    </source>
</evidence>
<dbReference type="SFLD" id="SFLDS00005">
    <property type="entry name" value="Isoprenoid_Synthase_Type_I"/>
    <property type="match status" value="1"/>
</dbReference>
<evidence type="ECO:0000256" key="4">
    <source>
        <dbReference type="ARBA" id="ARBA00022723"/>
    </source>
</evidence>
<dbReference type="PANTHER" id="PTHR12001:SF69">
    <property type="entry name" value="ALL TRANS-POLYPRENYL-DIPHOSPHATE SYNTHASE PDSS1"/>
    <property type="match status" value="1"/>
</dbReference>
<comment type="catalytic activity">
    <reaction evidence="6">
        <text>5 isopentenyl diphosphate + (2E,6E)-farnesyl diphosphate = all-trans-octaprenyl diphosphate + 5 diphosphate</text>
        <dbReference type="Rhea" id="RHEA:27798"/>
        <dbReference type="ChEBI" id="CHEBI:33019"/>
        <dbReference type="ChEBI" id="CHEBI:57711"/>
        <dbReference type="ChEBI" id="CHEBI:128769"/>
        <dbReference type="ChEBI" id="CHEBI:175763"/>
        <dbReference type="EC" id="2.5.1.90"/>
    </reaction>
</comment>
<sequence length="309" mass="33053">MGAIDQLIRDELQSDVVLINQIGHHIVAGGGKRMRPALVALAAQALGHDDPRVHTAAAIIEFIHTATLLHDDVVDESSLRRGRETANAAFGNAASVLTGDFLYSRAFELMVRLDTMPVMELLASTTNAIAEGEVLQLMNIGNPDISEAQYLDVIDRKTARLFRAATMLPALLAGSSQPQIDAMDHYGQSLGMAFQLVDDALDYLGDESSLGKHVGDDLAEGKPTLPLLRVLRDGSPAAQARVRRAITEATDEELDAIIQDIHAAGAIDQTLQLARHYADAAVDALDALPATPGRDTLAGLARFAVERVS</sequence>
<evidence type="ECO:0000256" key="2">
    <source>
        <dbReference type="ARBA" id="ARBA00006706"/>
    </source>
</evidence>
<keyword evidence="14" id="KW-1185">Reference proteome</keyword>
<organism evidence="13 14">
    <name type="scientific">Abyssibacter profundi</name>
    <dbReference type="NCBI Taxonomy" id="2182787"/>
    <lineage>
        <taxon>Bacteria</taxon>
        <taxon>Pseudomonadati</taxon>
        <taxon>Pseudomonadota</taxon>
        <taxon>Gammaproteobacteria</taxon>
        <taxon>Chromatiales</taxon>
        <taxon>Oceanococcaceae</taxon>
        <taxon>Abyssibacter</taxon>
    </lineage>
</organism>
<dbReference type="PROSITE" id="PS00723">
    <property type="entry name" value="POLYPRENYL_SYNTHASE_1"/>
    <property type="match status" value="1"/>
</dbReference>
<comment type="cofactor">
    <cofactor evidence="1">
        <name>Mg(2+)</name>
        <dbReference type="ChEBI" id="CHEBI:18420"/>
    </cofactor>
</comment>
<dbReference type="InterPro" id="IPR008949">
    <property type="entry name" value="Isoprenoid_synthase_dom_sf"/>
</dbReference>
<evidence type="ECO:0000256" key="12">
    <source>
        <dbReference type="RuleBase" id="RU004466"/>
    </source>
</evidence>
<evidence type="ECO:0000256" key="3">
    <source>
        <dbReference type="ARBA" id="ARBA00022679"/>
    </source>
</evidence>
<dbReference type="OrthoDB" id="9805316at2"/>
<dbReference type="Pfam" id="PF00348">
    <property type="entry name" value="polyprenyl_synt"/>
    <property type="match status" value="1"/>
</dbReference>
<proteinExistence type="inferred from homology"/>
<dbReference type="CDD" id="cd00685">
    <property type="entry name" value="Trans_IPPS_HT"/>
    <property type="match status" value="1"/>
</dbReference>
<comment type="similarity">
    <text evidence="2 12">Belongs to the FPP/GGPP synthase family.</text>
</comment>
<comment type="function">
    <text evidence="7">Supplies octaprenyl diphosphate, the precursor for the side chain of the isoprenoid quinones ubiquinone and menaquinone.</text>
</comment>
<evidence type="ECO:0000256" key="1">
    <source>
        <dbReference type="ARBA" id="ARBA00001946"/>
    </source>
</evidence>
<dbReference type="InterPro" id="IPR033749">
    <property type="entry name" value="Polyprenyl_synt_CS"/>
</dbReference>
<dbReference type="GO" id="GO:0046872">
    <property type="term" value="F:metal ion binding"/>
    <property type="evidence" value="ECO:0007669"/>
    <property type="project" value="UniProtKB-KW"/>
</dbReference>
<dbReference type="FunFam" id="1.10.600.10:FF:000002">
    <property type="entry name" value="Octaprenyl diphosphate synthase"/>
    <property type="match status" value="1"/>
</dbReference>
<dbReference type="InterPro" id="IPR000092">
    <property type="entry name" value="Polyprenyl_synt"/>
</dbReference>
<evidence type="ECO:0000256" key="8">
    <source>
        <dbReference type="ARBA" id="ARBA00066511"/>
    </source>
</evidence>
<dbReference type="EMBL" id="QEQK01000002">
    <property type="protein sequence ID" value="PWN57513.1"/>
    <property type="molecule type" value="Genomic_DNA"/>
</dbReference>
<dbReference type="EC" id="2.5.1.90" evidence="8"/>
<comment type="caution">
    <text evidence="13">The sequence shown here is derived from an EMBL/GenBank/DDBJ whole genome shotgun (WGS) entry which is preliminary data.</text>
</comment>
<dbReference type="GO" id="GO:0008299">
    <property type="term" value="P:isoprenoid biosynthetic process"/>
    <property type="evidence" value="ECO:0007669"/>
    <property type="project" value="InterPro"/>
</dbReference>
<accession>A0A363UPX8</accession>
<evidence type="ECO:0000313" key="14">
    <source>
        <dbReference type="Proteomes" id="UP000251800"/>
    </source>
</evidence>
<evidence type="ECO:0000256" key="6">
    <source>
        <dbReference type="ARBA" id="ARBA00051506"/>
    </source>
</evidence>
<evidence type="ECO:0000256" key="7">
    <source>
        <dbReference type="ARBA" id="ARBA00055029"/>
    </source>
</evidence>